<name>A0A0A2MGF3_9FLAO</name>
<comment type="caution">
    <text evidence="1">The sequence shown here is derived from an EMBL/GenBank/DDBJ whole genome shotgun (WGS) entry which is preliminary data.</text>
</comment>
<evidence type="ECO:0000313" key="1">
    <source>
        <dbReference type="EMBL" id="KGO91737.1"/>
    </source>
</evidence>
<reference evidence="1 2" key="1">
    <citation type="submission" date="2013-09" db="EMBL/GenBank/DDBJ databases">
        <authorList>
            <person name="Zeng Z."/>
            <person name="Chen C."/>
        </authorList>
    </citation>
    <scope>NUCLEOTIDE SEQUENCE [LARGE SCALE GENOMIC DNA]</scope>
    <source>
        <strain evidence="1 2">WB 4.1-42</strain>
    </source>
</reference>
<dbReference type="eggNOG" id="ENOG5030YZ4">
    <property type="taxonomic scope" value="Bacteria"/>
</dbReference>
<keyword evidence="2" id="KW-1185">Reference proteome</keyword>
<dbReference type="OrthoDB" id="1347992at2"/>
<dbReference type="EMBL" id="JRLY01000015">
    <property type="protein sequence ID" value="KGO91737.1"/>
    <property type="molecule type" value="Genomic_DNA"/>
</dbReference>
<organism evidence="1 2">
    <name type="scientific">Flavobacterium subsaxonicum WB 4.1-42 = DSM 21790</name>
    <dbReference type="NCBI Taxonomy" id="1121898"/>
    <lineage>
        <taxon>Bacteria</taxon>
        <taxon>Pseudomonadati</taxon>
        <taxon>Bacteroidota</taxon>
        <taxon>Flavobacteriia</taxon>
        <taxon>Flavobacteriales</taxon>
        <taxon>Flavobacteriaceae</taxon>
        <taxon>Flavobacterium</taxon>
    </lineage>
</organism>
<accession>A0A0A2MGF3</accession>
<protein>
    <submittedName>
        <fullName evidence="1">Uncharacterized protein</fullName>
    </submittedName>
</protein>
<dbReference type="Proteomes" id="UP000030111">
    <property type="component" value="Unassembled WGS sequence"/>
</dbReference>
<gene>
    <name evidence="1" type="ORF">Q766_15965</name>
</gene>
<proteinExistence type="predicted"/>
<evidence type="ECO:0000313" key="2">
    <source>
        <dbReference type="Proteomes" id="UP000030111"/>
    </source>
</evidence>
<dbReference type="STRING" id="1121898.GCA_000422725_03674"/>
<dbReference type="AlphaFoldDB" id="A0A0A2MGF3"/>
<sequence>MKNITLKQYTRLTDTLPYDSILNHLNPKNSFGGSRMDIGQMPYANVKYCIRLLPKLSDWSGIQQLFEICYNVPEKTFWRTRITEYFAARKFMLLEFERIILTENKLLATQSTDAHLWQMAGADKLKPYSDTLPLLQLGKLLGQYPFDLGRKPYSEIFNLLAQTKTQNEVEAEYQKLSRS</sequence>
<dbReference type="RefSeq" id="WP_026989769.1">
    <property type="nucleotide sequence ID" value="NZ_AUGP01000002.1"/>
</dbReference>